<feature type="region of interest" description="Disordered" evidence="1">
    <location>
        <begin position="538"/>
        <end position="562"/>
    </location>
</feature>
<feature type="region of interest" description="Disordered" evidence="1">
    <location>
        <begin position="374"/>
        <end position="490"/>
    </location>
</feature>
<feature type="compositionally biased region" description="Polar residues" evidence="1">
    <location>
        <begin position="538"/>
        <end position="550"/>
    </location>
</feature>
<dbReference type="EMBL" id="JAFEMO010000001">
    <property type="protein sequence ID" value="KAH7576716.1"/>
    <property type="molecule type" value="Genomic_DNA"/>
</dbReference>
<proteinExistence type="predicted"/>
<comment type="caution">
    <text evidence="3">The sequence shown here is derived from an EMBL/GenBank/DDBJ whole genome shotgun (WGS) entry which is preliminary data.</text>
</comment>
<feature type="domain" description="DUF7815" evidence="2">
    <location>
        <begin position="52"/>
        <end position="78"/>
    </location>
</feature>
<feature type="compositionally biased region" description="Basic and acidic residues" evidence="1">
    <location>
        <begin position="222"/>
        <end position="231"/>
    </location>
</feature>
<organism evidence="3 4">
    <name type="scientific">Xanthoceras sorbifolium</name>
    <dbReference type="NCBI Taxonomy" id="99658"/>
    <lineage>
        <taxon>Eukaryota</taxon>
        <taxon>Viridiplantae</taxon>
        <taxon>Streptophyta</taxon>
        <taxon>Embryophyta</taxon>
        <taxon>Tracheophyta</taxon>
        <taxon>Spermatophyta</taxon>
        <taxon>Magnoliopsida</taxon>
        <taxon>eudicotyledons</taxon>
        <taxon>Gunneridae</taxon>
        <taxon>Pentapetalae</taxon>
        <taxon>rosids</taxon>
        <taxon>malvids</taxon>
        <taxon>Sapindales</taxon>
        <taxon>Sapindaceae</taxon>
        <taxon>Xanthoceroideae</taxon>
        <taxon>Xanthoceras</taxon>
    </lineage>
</organism>
<name>A0ABQ8IJE5_9ROSI</name>
<evidence type="ECO:0000313" key="3">
    <source>
        <dbReference type="EMBL" id="KAH7576716.1"/>
    </source>
</evidence>
<sequence>MSIEVPHDLIKQVQTAVLREVNLSSYDPNDAWLLKQLPSIESSIAELDPSPPHPRCKHCNGRLLRGTQSLLCVFCGKQIAQQESPPEPIHFKSTFAFSWLLNSLNLDGSEIVELPVIVNESNRGRLVAEEAVSLSDFLDLEVTWNSNFETLGIESDKSSSSLTGVDFDNFLGERRIGTVSAVREEQSQLQSNEIDDGSGSNDFQVRDDLSSLENVERFETAVRSTKEDGKSGGDSFTGWEASFQSGGSRTIHEESKSVDPVVESSVDLFEESKSVHPVVESSVDLLEESKLVHPVAESSVDLAAHMDAVFGSGKSLFDGKDKENVVSSSSNISDWFQDEVTANVKDGGTAEIANSSSSMSIDWIHDDQLQIKSDKAPNSITVDEEDELFDAWNDLTSSTSPENPSNKQNEHAKHFEVTAVVEDSGKVENTNNSSLTSLDNKAADNKAPDEEDDQFDVWNDFASSTSIQDPSSGQSGPSNQFELNANVRDGKTAENAISSASMDVDWFQDNQWQTNGNKAPDSKTIEVDGDLFDVWNDFTSSSATRGPSTKESGEPKESEVTTPIKDSEMVENVNNSASILTQGDQWSTSTNKTPDNKTIDDHNDLFDTWNNFTSSNNAQDSPDKQTGQAKQFEMTANVKDHGIMEVNDSSFDWVQGDQLQTSSITAPDKKTIDEGYDPFDAWNDFASSSSAQDLSNKQSVNHMMPSVEQTAKNNLGDFDFGGFSQPQDYPGSLKDQNGYTEVNIMKSEPSVSDRCMEEMLEKLQKAKMFPRQLQDQQPTM</sequence>
<accession>A0ABQ8IJE5</accession>
<gene>
    <name evidence="3" type="ORF">JRO89_XS01G0135200</name>
</gene>
<evidence type="ECO:0000256" key="1">
    <source>
        <dbReference type="SAM" id="MobiDB-lite"/>
    </source>
</evidence>
<dbReference type="PANTHER" id="PTHR36308">
    <property type="entry name" value="DENTIN SIALOPHOSPHOPROTEIN-RELATED"/>
    <property type="match status" value="1"/>
</dbReference>
<evidence type="ECO:0000259" key="2">
    <source>
        <dbReference type="Pfam" id="PF25122"/>
    </source>
</evidence>
<dbReference type="Proteomes" id="UP000827721">
    <property type="component" value="Unassembled WGS sequence"/>
</dbReference>
<keyword evidence="4" id="KW-1185">Reference proteome</keyword>
<reference evidence="3 4" key="1">
    <citation type="submission" date="2021-02" db="EMBL/GenBank/DDBJ databases">
        <title>Plant Genome Project.</title>
        <authorList>
            <person name="Zhang R.-G."/>
        </authorList>
    </citation>
    <scope>NUCLEOTIDE SEQUENCE [LARGE SCALE GENOMIC DNA]</scope>
    <source>
        <tissue evidence="3">Leaves</tissue>
    </source>
</reference>
<feature type="region of interest" description="Disordered" evidence="1">
    <location>
        <begin position="222"/>
        <end position="257"/>
    </location>
</feature>
<feature type="compositionally biased region" description="Polar residues" evidence="1">
    <location>
        <begin position="394"/>
        <end position="407"/>
    </location>
</feature>
<dbReference type="InterPro" id="IPR056717">
    <property type="entry name" value="DUF7815"/>
</dbReference>
<dbReference type="Pfam" id="PF25122">
    <property type="entry name" value="DUF7815"/>
    <property type="match status" value="1"/>
</dbReference>
<dbReference type="PANTHER" id="PTHR36308:SF1">
    <property type="entry name" value="DENTIN SIALOPHOSPHOPROTEIN-RELATED"/>
    <property type="match status" value="1"/>
</dbReference>
<feature type="compositionally biased region" description="Polar residues" evidence="1">
    <location>
        <begin position="461"/>
        <end position="483"/>
    </location>
</feature>
<protein>
    <recommendedName>
        <fullName evidence="2">DUF7815 domain-containing protein</fullName>
    </recommendedName>
</protein>
<feature type="compositionally biased region" description="Low complexity" evidence="1">
    <location>
        <begin position="429"/>
        <end position="438"/>
    </location>
</feature>
<evidence type="ECO:0000313" key="4">
    <source>
        <dbReference type="Proteomes" id="UP000827721"/>
    </source>
</evidence>